<dbReference type="OrthoDB" id="420564at2759"/>
<protein>
    <recommendedName>
        <fullName evidence="4">Geranylgeranyl pyrophosphate synthetase</fullName>
    </recommendedName>
</protein>
<evidence type="ECO:0000313" key="3">
    <source>
        <dbReference type="Proteomes" id="UP000217790"/>
    </source>
</evidence>
<dbReference type="Proteomes" id="UP000217790">
    <property type="component" value="Unassembled WGS sequence"/>
</dbReference>
<dbReference type="AlphaFoldDB" id="A0A2H3DBH0"/>
<sequence length="413" mass="45543">MDNPHIRSSSSRARGRGGGRGSTTTKRSHKKKKRDITDGLSAEPVTTLTVPLSTGKVAIRDPKCIGSYNWVDSPSPTILVPGSPRIWRNKPTPFTIRPDSGNHFCDQNGYRLPRTPLLPILVAVDEMAAGADAWSAIPIDWPSVDFITDRNGLRKLLDWVGGTKQSFRIELQLAGTKTVLCNRWEPKARLKVHGGYGYNFEDTMTHTAPGCERSSAGHHRIVTYDLAGLKMVVRCETDACHPPRNVPSSSTGRQSAQRVSMAPLAKSTTSTHAVDQGTFLTVIHAGKPVATESVIELTTRKGSRDSTRKLKNKYQQLYFSQTPELIVGLHLNGRFTDLQRNTIESLAYFKDGVQGRLATLGQALRDIQDLVVKSGREGRLSLIGRDRDLLVFERSSAASCLPEIYLKRFVKSG</sequence>
<dbReference type="EMBL" id="KZ293695">
    <property type="protein sequence ID" value="PBK84836.1"/>
    <property type="molecule type" value="Genomic_DNA"/>
</dbReference>
<dbReference type="OMA" id="VRAYHRN"/>
<keyword evidence="3" id="KW-1185">Reference proteome</keyword>
<evidence type="ECO:0000313" key="2">
    <source>
        <dbReference type="EMBL" id="PBK84836.1"/>
    </source>
</evidence>
<feature type="region of interest" description="Disordered" evidence="1">
    <location>
        <begin position="242"/>
        <end position="269"/>
    </location>
</feature>
<feature type="region of interest" description="Disordered" evidence="1">
    <location>
        <begin position="1"/>
        <end position="40"/>
    </location>
</feature>
<dbReference type="PANTHER" id="PTHR35179">
    <property type="entry name" value="PROTEIN CBG02620"/>
    <property type="match status" value="1"/>
</dbReference>
<dbReference type="STRING" id="47427.A0A2H3DBH0"/>
<dbReference type="PANTHER" id="PTHR35179:SF2">
    <property type="entry name" value="START DOMAIN-CONTAINING PROTEIN"/>
    <property type="match status" value="1"/>
</dbReference>
<reference evidence="3" key="1">
    <citation type="journal article" date="2017" name="Nat. Ecol. Evol.">
        <title>Genome expansion and lineage-specific genetic innovations in the forest pathogenic fungi Armillaria.</title>
        <authorList>
            <person name="Sipos G."/>
            <person name="Prasanna A.N."/>
            <person name="Walter M.C."/>
            <person name="O'Connor E."/>
            <person name="Balint B."/>
            <person name="Krizsan K."/>
            <person name="Kiss B."/>
            <person name="Hess J."/>
            <person name="Varga T."/>
            <person name="Slot J."/>
            <person name="Riley R."/>
            <person name="Boka B."/>
            <person name="Rigling D."/>
            <person name="Barry K."/>
            <person name="Lee J."/>
            <person name="Mihaltcheva S."/>
            <person name="LaButti K."/>
            <person name="Lipzen A."/>
            <person name="Waldron R."/>
            <person name="Moloney N.M."/>
            <person name="Sperisen C."/>
            <person name="Kredics L."/>
            <person name="Vagvoelgyi C."/>
            <person name="Patrignani A."/>
            <person name="Fitzpatrick D."/>
            <person name="Nagy I."/>
            <person name="Doyle S."/>
            <person name="Anderson J.B."/>
            <person name="Grigoriev I.V."/>
            <person name="Gueldener U."/>
            <person name="Muensterkoetter M."/>
            <person name="Nagy L.G."/>
        </authorList>
    </citation>
    <scope>NUCLEOTIDE SEQUENCE [LARGE SCALE GENOMIC DNA]</scope>
    <source>
        <strain evidence="3">Ar21-2</strain>
    </source>
</reference>
<evidence type="ECO:0008006" key="4">
    <source>
        <dbReference type="Google" id="ProtNLM"/>
    </source>
</evidence>
<gene>
    <name evidence="2" type="ORF">ARMGADRAFT_596179</name>
</gene>
<organism evidence="2 3">
    <name type="scientific">Armillaria gallica</name>
    <name type="common">Bulbous honey fungus</name>
    <name type="synonym">Armillaria bulbosa</name>
    <dbReference type="NCBI Taxonomy" id="47427"/>
    <lineage>
        <taxon>Eukaryota</taxon>
        <taxon>Fungi</taxon>
        <taxon>Dikarya</taxon>
        <taxon>Basidiomycota</taxon>
        <taxon>Agaricomycotina</taxon>
        <taxon>Agaricomycetes</taxon>
        <taxon>Agaricomycetidae</taxon>
        <taxon>Agaricales</taxon>
        <taxon>Marasmiineae</taxon>
        <taxon>Physalacriaceae</taxon>
        <taxon>Armillaria</taxon>
    </lineage>
</organism>
<proteinExistence type="predicted"/>
<name>A0A2H3DBH0_ARMGA</name>
<dbReference type="InParanoid" id="A0A2H3DBH0"/>
<evidence type="ECO:0000256" key="1">
    <source>
        <dbReference type="SAM" id="MobiDB-lite"/>
    </source>
</evidence>
<feature type="compositionally biased region" description="Polar residues" evidence="1">
    <location>
        <begin position="246"/>
        <end position="258"/>
    </location>
</feature>
<accession>A0A2H3DBH0</accession>